<proteinExistence type="predicted"/>
<name>A0A9N9JX43_9GLOM</name>
<keyword evidence="2" id="KW-1185">Reference proteome</keyword>
<sequence>KFDSSDWELNQKTFQWIKEIFGAASYQELQCRSNNNSPTLDVSRMVVAVTRSKL</sequence>
<dbReference type="Proteomes" id="UP000789396">
    <property type="component" value="Unassembled WGS sequence"/>
</dbReference>
<dbReference type="EMBL" id="CAJVPZ010072759">
    <property type="protein sequence ID" value="CAG8801717.1"/>
    <property type="molecule type" value="Genomic_DNA"/>
</dbReference>
<feature type="non-terminal residue" evidence="1">
    <location>
        <position position="54"/>
    </location>
</feature>
<evidence type="ECO:0000313" key="1">
    <source>
        <dbReference type="EMBL" id="CAG8801717.1"/>
    </source>
</evidence>
<reference evidence="1" key="1">
    <citation type="submission" date="2021-06" db="EMBL/GenBank/DDBJ databases">
        <authorList>
            <person name="Kallberg Y."/>
            <person name="Tangrot J."/>
            <person name="Rosling A."/>
        </authorList>
    </citation>
    <scope>NUCLEOTIDE SEQUENCE</scope>
    <source>
        <strain evidence="1">IN212</strain>
    </source>
</reference>
<dbReference type="AlphaFoldDB" id="A0A9N9JX43"/>
<organism evidence="1 2">
    <name type="scientific">Racocetra fulgida</name>
    <dbReference type="NCBI Taxonomy" id="60492"/>
    <lineage>
        <taxon>Eukaryota</taxon>
        <taxon>Fungi</taxon>
        <taxon>Fungi incertae sedis</taxon>
        <taxon>Mucoromycota</taxon>
        <taxon>Glomeromycotina</taxon>
        <taxon>Glomeromycetes</taxon>
        <taxon>Diversisporales</taxon>
        <taxon>Gigasporaceae</taxon>
        <taxon>Racocetra</taxon>
    </lineage>
</organism>
<comment type="caution">
    <text evidence="1">The sequence shown here is derived from an EMBL/GenBank/DDBJ whole genome shotgun (WGS) entry which is preliminary data.</text>
</comment>
<protein>
    <submittedName>
        <fullName evidence="1">2507_t:CDS:1</fullName>
    </submittedName>
</protein>
<gene>
    <name evidence="1" type="ORF">RFULGI_LOCUS17803</name>
</gene>
<evidence type="ECO:0000313" key="2">
    <source>
        <dbReference type="Proteomes" id="UP000789396"/>
    </source>
</evidence>
<feature type="non-terminal residue" evidence="1">
    <location>
        <position position="1"/>
    </location>
</feature>
<accession>A0A9N9JX43</accession>